<evidence type="ECO:0000313" key="2">
    <source>
        <dbReference type="Proteomes" id="UP000215914"/>
    </source>
</evidence>
<comment type="caution">
    <text evidence="1">The sequence shown here is derived from an EMBL/GenBank/DDBJ whole genome shotgun (WGS) entry which is preliminary data.</text>
</comment>
<name>A0A9K3P123_HELAN</name>
<dbReference type="AlphaFoldDB" id="A0A9K3P123"/>
<keyword evidence="2" id="KW-1185">Reference proteome</keyword>
<organism evidence="1 2">
    <name type="scientific">Helianthus annuus</name>
    <name type="common">Common sunflower</name>
    <dbReference type="NCBI Taxonomy" id="4232"/>
    <lineage>
        <taxon>Eukaryota</taxon>
        <taxon>Viridiplantae</taxon>
        <taxon>Streptophyta</taxon>
        <taxon>Embryophyta</taxon>
        <taxon>Tracheophyta</taxon>
        <taxon>Spermatophyta</taxon>
        <taxon>Magnoliopsida</taxon>
        <taxon>eudicotyledons</taxon>
        <taxon>Gunneridae</taxon>
        <taxon>Pentapetalae</taxon>
        <taxon>asterids</taxon>
        <taxon>campanulids</taxon>
        <taxon>Asterales</taxon>
        <taxon>Asteraceae</taxon>
        <taxon>Asteroideae</taxon>
        <taxon>Heliantheae alliance</taxon>
        <taxon>Heliantheae</taxon>
        <taxon>Helianthus</taxon>
    </lineage>
</organism>
<reference evidence="1" key="2">
    <citation type="submission" date="2020-06" db="EMBL/GenBank/DDBJ databases">
        <title>Helianthus annuus Genome sequencing and assembly Release 2.</title>
        <authorList>
            <person name="Gouzy J."/>
            <person name="Langlade N."/>
            <person name="Munos S."/>
        </authorList>
    </citation>
    <scope>NUCLEOTIDE SEQUENCE</scope>
    <source>
        <tissue evidence="1">Leaves</tissue>
    </source>
</reference>
<gene>
    <name evidence="1" type="ORF">HanXRQr2_Chr02g0065071</name>
</gene>
<sequence length="52" mass="5951">MGDFKFRRKKEEEGTETEDVLDDGIVKNIQILLLLQVAVAYESMKIYQANCG</sequence>
<reference evidence="1" key="1">
    <citation type="journal article" date="2017" name="Nature">
        <title>The sunflower genome provides insights into oil metabolism, flowering and Asterid evolution.</title>
        <authorList>
            <person name="Badouin H."/>
            <person name="Gouzy J."/>
            <person name="Grassa C.J."/>
            <person name="Murat F."/>
            <person name="Staton S.E."/>
            <person name="Cottret L."/>
            <person name="Lelandais-Briere C."/>
            <person name="Owens G.L."/>
            <person name="Carrere S."/>
            <person name="Mayjonade B."/>
            <person name="Legrand L."/>
            <person name="Gill N."/>
            <person name="Kane N.C."/>
            <person name="Bowers J.E."/>
            <person name="Hubner S."/>
            <person name="Bellec A."/>
            <person name="Berard A."/>
            <person name="Berges H."/>
            <person name="Blanchet N."/>
            <person name="Boniface M.C."/>
            <person name="Brunel D."/>
            <person name="Catrice O."/>
            <person name="Chaidir N."/>
            <person name="Claudel C."/>
            <person name="Donnadieu C."/>
            <person name="Faraut T."/>
            <person name="Fievet G."/>
            <person name="Helmstetter N."/>
            <person name="King M."/>
            <person name="Knapp S.J."/>
            <person name="Lai Z."/>
            <person name="Le Paslier M.C."/>
            <person name="Lippi Y."/>
            <person name="Lorenzon L."/>
            <person name="Mandel J.R."/>
            <person name="Marage G."/>
            <person name="Marchand G."/>
            <person name="Marquand E."/>
            <person name="Bret-Mestries E."/>
            <person name="Morien E."/>
            <person name="Nambeesan S."/>
            <person name="Nguyen T."/>
            <person name="Pegot-Espagnet P."/>
            <person name="Pouilly N."/>
            <person name="Raftis F."/>
            <person name="Sallet E."/>
            <person name="Schiex T."/>
            <person name="Thomas J."/>
            <person name="Vandecasteele C."/>
            <person name="Vares D."/>
            <person name="Vear F."/>
            <person name="Vautrin S."/>
            <person name="Crespi M."/>
            <person name="Mangin B."/>
            <person name="Burke J.M."/>
            <person name="Salse J."/>
            <person name="Munos S."/>
            <person name="Vincourt P."/>
            <person name="Rieseberg L.H."/>
            <person name="Langlade N.B."/>
        </authorList>
    </citation>
    <scope>NUCLEOTIDE SEQUENCE</scope>
    <source>
        <tissue evidence="1">Leaves</tissue>
    </source>
</reference>
<accession>A0A9K3P123</accession>
<dbReference type="Gramene" id="mRNA:HanXRQr2_Chr02g0065071">
    <property type="protein sequence ID" value="CDS:HanXRQr2_Chr02g0065071.1"/>
    <property type="gene ID" value="HanXRQr2_Chr02g0065071"/>
</dbReference>
<protein>
    <submittedName>
        <fullName evidence="1">Uncharacterized protein</fullName>
    </submittedName>
</protein>
<dbReference type="EMBL" id="MNCJ02000317">
    <property type="protein sequence ID" value="KAF5818423.1"/>
    <property type="molecule type" value="Genomic_DNA"/>
</dbReference>
<dbReference type="Proteomes" id="UP000215914">
    <property type="component" value="Unassembled WGS sequence"/>
</dbReference>
<evidence type="ECO:0000313" key="1">
    <source>
        <dbReference type="EMBL" id="KAF5818423.1"/>
    </source>
</evidence>
<proteinExistence type="predicted"/>